<protein>
    <submittedName>
        <fullName evidence="2">Uncharacterized protein</fullName>
    </submittedName>
</protein>
<feature type="transmembrane region" description="Helical" evidence="1">
    <location>
        <begin position="75"/>
        <end position="91"/>
    </location>
</feature>
<gene>
    <name evidence="2" type="ORF">SAMN06269173_10453</name>
</gene>
<evidence type="ECO:0000256" key="1">
    <source>
        <dbReference type="SAM" id="Phobius"/>
    </source>
</evidence>
<proteinExistence type="predicted"/>
<sequence>MEFSRDFFYQLRDVAALTNGSRTHLRYSKSALELQYEYHTKKAVKISLRERLLLPMVLVVFAVLASQLTWADTGFVTWCIGIAIVYTLGAFRSTVHHFLPAGVINVTYEAGGAAFHFETVVPLDGPPPSIGPMLALADIQAVRVRTISDGGEHDPVYGVVDIRRAVTDPWVLFAELPTPAAAWELERALVQLVGPLATIPNTSAAAWLGKASRVVARIYQQLPHVRVRFR</sequence>
<feature type="transmembrane region" description="Helical" evidence="1">
    <location>
        <begin position="52"/>
        <end position="69"/>
    </location>
</feature>
<dbReference type="EMBL" id="FZNS01000004">
    <property type="protein sequence ID" value="SNR57648.1"/>
    <property type="molecule type" value="Genomic_DNA"/>
</dbReference>
<accession>A0A238XGB6</accession>
<keyword evidence="1" id="KW-0812">Transmembrane</keyword>
<keyword evidence="1" id="KW-0472">Membrane</keyword>
<name>A0A238XGB6_9BACT</name>
<reference evidence="3" key="1">
    <citation type="submission" date="2017-06" db="EMBL/GenBank/DDBJ databases">
        <authorList>
            <person name="Varghese N."/>
            <person name="Submissions S."/>
        </authorList>
    </citation>
    <scope>NUCLEOTIDE SEQUENCE [LARGE SCALE GENOMIC DNA]</scope>
    <source>
        <strain evidence="3">DSM 28041</strain>
    </source>
</reference>
<organism evidence="2 3">
    <name type="scientific">Hymenobacter mucosus</name>
    <dbReference type="NCBI Taxonomy" id="1411120"/>
    <lineage>
        <taxon>Bacteria</taxon>
        <taxon>Pseudomonadati</taxon>
        <taxon>Bacteroidota</taxon>
        <taxon>Cytophagia</taxon>
        <taxon>Cytophagales</taxon>
        <taxon>Hymenobacteraceae</taxon>
        <taxon>Hymenobacter</taxon>
    </lineage>
</organism>
<dbReference type="Proteomes" id="UP000198310">
    <property type="component" value="Unassembled WGS sequence"/>
</dbReference>
<dbReference type="AlphaFoldDB" id="A0A238XGB6"/>
<keyword evidence="3" id="KW-1185">Reference proteome</keyword>
<evidence type="ECO:0000313" key="2">
    <source>
        <dbReference type="EMBL" id="SNR57648.1"/>
    </source>
</evidence>
<dbReference type="RefSeq" id="WP_089332586.1">
    <property type="nucleotide sequence ID" value="NZ_FZNS01000004.1"/>
</dbReference>
<evidence type="ECO:0000313" key="3">
    <source>
        <dbReference type="Proteomes" id="UP000198310"/>
    </source>
</evidence>
<keyword evidence="1" id="KW-1133">Transmembrane helix</keyword>